<name>A0ABD3ABR2_9GENT</name>
<evidence type="ECO:0000313" key="2">
    <source>
        <dbReference type="EMBL" id="KAL3529152.1"/>
    </source>
</evidence>
<protein>
    <recommendedName>
        <fullName evidence="1">GAG-pre-integrase domain-containing protein</fullName>
    </recommendedName>
</protein>
<dbReference type="EMBL" id="JBJUIK010000004">
    <property type="protein sequence ID" value="KAL3529152.1"/>
    <property type="molecule type" value="Genomic_DNA"/>
</dbReference>
<dbReference type="Pfam" id="PF13976">
    <property type="entry name" value="gag_pre-integrs"/>
    <property type="match status" value="1"/>
</dbReference>
<evidence type="ECO:0000259" key="1">
    <source>
        <dbReference type="Pfam" id="PF13976"/>
    </source>
</evidence>
<organism evidence="2 3">
    <name type="scientific">Cinchona calisaya</name>
    <dbReference type="NCBI Taxonomy" id="153742"/>
    <lineage>
        <taxon>Eukaryota</taxon>
        <taxon>Viridiplantae</taxon>
        <taxon>Streptophyta</taxon>
        <taxon>Embryophyta</taxon>
        <taxon>Tracheophyta</taxon>
        <taxon>Spermatophyta</taxon>
        <taxon>Magnoliopsida</taxon>
        <taxon>eudicotyledons</taxon>
        <taxon>Gunneridae</taxon>
        <taxon>Pentapetalae</taxon>
        <taxon>asterids</taxon>
        <taxon>lamiids</taxon>
        <taxon>Gentianales</taxon>
        <taxon>Rubiaceae</taxon>
        <taxon>Cinchonoideae</taxon>
        <taxon>Cinchoneae</taxon>
        <taxon>Cinchona</taxon>
    </lineage>
</organism>
<gene>
    <name evidence="2" type="ORF">ACH5RR_008474</name>
</gene>
<dbReference type="AlphaFoldDB" id="A0ABD3ABR2"/>
<feature type="domain" description="GAG-pre-integrase" evidence="1">
    <location>
        <begin position="28"/>
        <end position="94"/>
    </location>
</feature>
<accession>A0ABD3ABR2</accession>
<comment type="caution">
    <text evidence="2">The sequence shown here is derived from an EMBL/GenBank/DDBJ whole genome shotgun (WGS) entry which is preliminary data.</text>
</comment>
<reference evidence="2 3" key="1">
    <citation type="submission" date="2024-11" db="EMBL/GenBank/DDBJ databases">
        <title>A near-complete genome assembly of Cinchona calisaya.</title>
        <authorList>
            <person name="Lian D.C."/>
            <person name="Zhao X.W."/>
            <person name="Wei L."/>
        </authorList>
    </citation>
    <scope>NUCLEOTIDE SEQUENCE [LARGE SCALE GENOMIC DNA]</scope>
    <source>
        <tissue evidence="2">Nenye</tissue>
    </source>
</reference>
<dbReference type="InterPro" id="IPR025724">
    <property type="entry name" value="GAG-pre-integrase_dom"/>
</dbReference>
<evidence type="ECO:0000313" key="3">
    <source>
        <dbReference type="Proteomes" id="UP001630127"/>
    </source>
</evidence>
<proteinExistence type="predicted"/>
<dbReference type="Proteomes" id="UP001630127">
    <property type="component" value="Unassembled WGS sequence"/>
</dbReference>
<sequence length="117" mass="13101">MNFDSNGFSMKASQTLKASLCCNSSGPLYPFHIADFSHSSLAAFLLSKTSPNVWHQRLAYSGCQVLSHFISSNSSLISIEKLNSFCHSCQLGKHVKLPFQDSINKTQFPFKIIYYEV</sequence>
<keyword evidence="3" id="KW-1185">Reference proteome</keyword>